<evidence type="ECO:0000313" key="3">
    <source>
        <dbReference type="Proteomes" id="UP000011115"/>
    </source>
</evidence>
<evidence type="ECO:0000313" key="2">
    <source>
        <dbReference type="EnsemblPlants" id="PGSC0003DMT400011595"/>
    </source>
</evidence>
<keyword evidence="3" id="KW-1185">Reference proteome</keyword>
<dbReference type="Proteomes" id="UP000011115">
    <property type="component" value="Unassembled WGS sequence"/>
</dbReference>
<protein>
    <submittedName>
        <fullName evidence="2">Uncharacterized protein</fullName>
    </submittedName>
</protein>
<dbReference type="AlphaFoldDB" id="M0ZZT3"/>
<dbReference type="PaxDb" id="4113-PGSC0003DMT400011595"/>
<organism evidence="2 3">
    <name type="scientific">Solanum tuberosum</name>
    <name type="common">Potato</name>
    <dbReference type="NCBI Taxonomy" id="4113"/>
    <lineage>
        <taxon>Eukaryota</taxon>
        <taxon>Viridiplantae</taxon>
        <taxon>Streptophyta</taxon>
        <taxon>Embryophyta</taxon>
        <taxon>Tracheophyta</taxon>
        <taxon>Spermatophyta</taxon>
        <taxon>Magnoliopsida</taxon>
        <taxon>eudicotyledons</taxon>
        <taxon>Gunneridae</taxon>
        <taxon>Pentapetalae</taxon>
        <taxon>asterids</taxon>
        <taxon>lamiids</taxon>
        <taxon>Solanales</taxon>
        <taxon>Solanaceae</taxon>
        <taxon>Solanoideae</taxon>
        <taxon>Solaneae</taxon>
        <taxon>Solanum</taxon>
    </lineage>
</organism>
<reference evidence="2" key="2">
    <citation type="submission" date="2015-06" db="UniProtKB">
        <authorList>
            <consortium name="EnsemblPlants"/>
        </authorList>
    </citation>
    <scope>IDENTIFICATION</scope>
    <source>
        <strain evidence="2">DM1-3 516 R44</strain>
    </source>
</reference>
<dbReference type="Gramene" id="PGSC0003DMT400011595">
    <property type="protein sequence ID" value="PGSC0003DMT400011595"/>
    <property type="gene ID" value="PGSC0003DMG400004566"/>
</dbReference>
<evidence type="ECO:0000256" key="1">
    <source>
        <dbReference type="SAM" id="MobiDB-lite"/>
    </source>
</evidence>
<dbReference type="EnsemblPlants" id="PGSC0003DMT400011595">
    <property type="protein sequence ID" value="PGSC0003DMT400011595"/>
    <property type="gene ID" value="PGSC0003DMG400004566"/>
</dbReference>
<accession>M0ZZT3</accession>
<feature type="region of interest" description="Disordered" evidence="1">
    <location>
        <begin position="1"/>
        <end position="23"/>
    </location>
</feature>
<name>M0ZZT3_SOLTU</name>
<dbReference type="HOGENOM" id="CLU_2137991_0_0_1"/>
<reference evidence="3" key="1">
    <citation type="journal article" date="2011" name="Nature">
        <title>Genome sequence and analysis of the tuber crop potato.</title>
        <authorList>
            <consortium name="The Potato Genome Sequencing Consortium"/>
        </authorList>
    </citation>
    <scope>NUCLEOTIDE SEQUENCE [LARGE SCALE GENOMIC DNA]</scope>
    <source>
        <strain evidence="3">cv. DM1-3 516 R44</strain>
    </source>
</reference>
<dbReference type="InParanoid" id="M0ZZT3"/>
<proteinExistence type="predicted"/>
<sequence>MPELAECMARPKAPGRNQPPRKRARGIVINEGATPSRTTQELNLLGIEGTNDPKCLGKEPWKLGGFRDEKWRRKIVKNLGKGVGRRASQHAPKGALKFTLWGDALARVPQQLL</sequence>